<dbReference type="PRINTS" id="PR00385">
    <property type="entry name" value="P450"/>
</dbReference>
<dbReference type="GO" id="GO:0020037">
    <property type="term" value="F:heme binding"/>
    <property type="evidence" value="ECO:0007669"/>
    <property type="project" value="InterPro"/>
</dbReference>
<keyword evidence="6 7" id="KW-0503">Monooxygenase</keyword>
<sequence length="402" mass="44896">MAEDTLGQDFPMQRQCPFEPPKEYERLRAEQPISRVRMPDGTPAWLVTLHEDVRTVLASPAFSSDLAHPGMPAVNPEIRTIARQQRPPFSRMDPPEHSFFRRMLIPEFTVKRTKTLRAGIQSVVDGLIDDLLRKSPPVDLVDEFALPVPSLVICQLLGVPYSRHEFFQQQARVILSRQSTREQVGAAFTALRAYLDTLVEEKLHTPGDDLTSRLATEHLEPTGELRRQDLVASCMLLLTAGHETTSHMISLGVTALLEHPDQLAALQNDLTLLPEAVEELLRYLSIADYVPSRVALEDVVIGGTVIRAGEGVVPLLAAADWDPKVFDNPGTLDIHRGNRRHVAFGYGVHQCIGQHLARTELEVAFSTLFTRIPTLQIAAPSDELDYDHDGMLFGLHELPVTW</sequence>
<dbReference type="PRINTS" id="PR00359">
    <property type="entry name" value="BP450"/>
</dbReference>
<dbReference type="Pfam" id="PF00067">
    <property type="entry name" value="p450"/>
    <property type="match status" value="1"/>
</dbReference>
<dbReference type="GO" id="GO:0016705">
    <property type="term" value="F:oxidoreductase activity, acting on paired donors, with incorporation or reduction of molecular oxygen"/>
    <property type="evidence" value="ECO:0007669"/>
    <property type="project" value="InterPro"/>
</dbReference>
<keyword evidence="3 7" id="KW-0479">Metal-binding</keyword>
<accession>A0A1Y2MP14</accession>
<evidence type="ECO:0000256" key="6">
    <source>
        <dbReference type="ARBA" id="ARBA00023033"/>
    </source>
</evidence>
<proteinExistence type="inferred from homology"/>
<dbReference type="GO" id="GO:0005506">
    <property type="term" value="F:iron ion binding"/>
    <property type="evidence" value="ECO:0007669"/>
    <property type="project" value="InterPro"/>
</dbReference>
<evidence type="ECO:0000256" key="5">
    <source>
        <dbReference type="ARBA" id="ARBA00023004"/>
    </source>
</evidence>
<dbReference type="AlphaFoldDB" id="A0A1Y2MP14"/>
<keyword evidence="4 7" id="KW-0560">Oxidoreductase</keyword>
<comment type="caution">
    <text evidence="8">The sequence shown here is derived from an EMBL/GenBank/DDBJ whole genome shotgun (WGS) entry which is preliminary data.</text>
</comment>
<evidence type="ECO:0000256" key="3">
    <source>
        <dbReference type="ARBA" id="ARBA00022723"/>
    </source>
</evidence>
<evidence type="ECO:0000256" key="7">
    <source>
        <dbReference type="RuleBase" id="RU000461"/>
    </source>
</evidence>
<dbReference type="InterPro" id="IPR001128">
    <property type="entry name" value="Cyt_P450"/>
</dbReference>
<dbReference type="RefSeq" id="WP_085915213.1">
    <property type="nucleotide sequence ID" value="NZ_AP018920.1"/>
</dbReference>
<gene>
    <name evidence="8" type="ORF">BG845_05066</name>
</gene>
<evidence type="ECO:0000256" key="1">
    <source>
        <dbReference type="ARBA" id="ARBA00010617"/>
    </source>
</evidence>
<dbReference type="PANTHER" id="PTHR46696:SF1">
    <property type="entry name" value="CYTOCHROME P450 YJIB-RELATED"/>
    <property type="match status" value="1"/>
</dbReference>
<dbReference type="InterPro" id="IPR002397">
    <property type="entry name" value="Cyt_P450_B"/>
</dbReference>
<dbReference type="InterPro" id="IPR017972">
    <property type="entry name" value="Cyt_P450_CS"/>
</dbReference>
<dbReference type="PANTHER" id="PTHR46696">
    <property type="entry name" value="P450, PUTATIVE (EUROFUNG)-RELATED"/>
    <property type="match status" value="1"/>
</dbReference>
<evidence type="ECO:0000256" key="2">
    <source>
        <dbReference type="ARBA" id="ARBA00022617"/>
    </source>
</evidence>
<protein>
    <submittedName>
        <fullName evidence="8">Cytochrome P450 105A3</fullName>
        <ecNumber evidence="8">1.14.-.-</ecNumber>
    </submittedName>
</protein>
<organism evidence="8 9">
    <name type="scientific">Pseudonocardia autotrophica</name>
    <name type="common">Amycolata autotrophica</name>
    <name type="synonym">Nocardia autotrophica</name>
    <dbReference type="NCBI Taxonomy" id="2074"/>
    <lineage>
        <taxon>Bacteria</taxon>
        <taxon>Bacillati</taxon>
        <taxon>Actinomycetota</taxon>
        <taxon>Actinomycetes</taxon>
        <taxon>Pseudonocardiales</taxon>
        <taxon>Pseudonocardiaceae</taxon>
        <taxon>Pseudonocardia</taxon>
    </lineage>
</organism>
<dbReference type="EC" id="1.14.-.-" evidence="8"/>
<evidence type="ECO:0000313" key="9">
    <source>
        <dbReference type="Proteomes" id="UP000194360"/>
    </source>
</evidence>
<evidence type="ECO:0000256" key="4">
    <source>
        <dbReference type="ARBA" id="ARBA00023002"/>
    </source>
</evidence>
<reference evidence="8 9" key="1">
    <citation type="submission" date="2016-09" db="EMBL/GenBank/DDBJ databases">
        <title>Pseudonocardia autotrophica DSM535, a candidate organism with high potential of specific P450 cytochromes.</title>
        <authorList>
            <person name="Grumaz C."/>
            <person name="Vainshtein Y."/>
            <person name="Kirstahler P."/>
            <person name="Sohn K."/>
        </authorList>
    </citation>
    <scope>NUCLEOTIDE SEQUENCE [LARGE SCALE GENOMIC DNA]</scope>
    <source>
        <strain evidence="8 9">DSM 535</strain>
    </source>
</reference>
<dbReference type="FunFam" id="1.10.630.10:FF:000018">
    <property type="entry name" value="Cytochrome P450 monooxygenase"/>
    <property type="match status" value="1"/>
</dbReference>
<dbReference type="Gene3D" id="1.10.630.10">
    <property type="entry name" value="Cytochrome P450"/>
    <property type="match status" value="1"/>
</dbReference>
<dbReference type="STRING" id="2074.BG845_05066"/>
<dbReference type="PROSITE" id="PS00086">
    <property type="entry name" value="CYTOCHROME_P450"/>
    <property type="match status" value="1"/>
</dbReference>
<keyword evidence="2 7" id="KW-0349">Heme</keyword>
<keyword evidence="9" id="KW-1185">Reference proteome</keyword>
<name>A0A1Y2MP14_PSEAH</name>
<keyword evidence="5 7" id="KW-0408">Iron</keyword>
<comment type="similarity">
    <text evidence="1 7">Belongs to the cytochrome P450 family.</text>
</comment>
<dbReference type="SUPFAM" id="SSF48264">
    <property type="entry name" value="Cytochrome P450"/>
    <property type="match status" value="1"/>
</dbReference>
<dbReference type="EMBL" id="MIGB01000034">
    <property type="protein sequence ID" value="OSY36983.1"/>
    <property type="molecule type" value="Genomic_DNA"/>
</dbReference>
<evidence type="ECO:0000313" key="8">
    <source>
        <dbReference type="EMBL" id="OSY36983.1"/>
    </source>
</evidence>
<dbReference type="Proteomes" id="UP000194360">
    <property type="component" value="Unassembled WGS sequence"/>
</dbReference>
<dbReference type="InterPro" id="IPR036396">
    <property type="entry name" value="Cyt_P450_sf"/>
</dbReference>
<dbReference type="CDD" id="cd11030">
    <property type="entry name" value="CYP105-like"/>
    <property type="match status" value="1"/>
</dbReference>
<dbReference type="OrthoDB" id="3664945at2"/>
<dbReference type="GO" id="GO:0004497">
    <property type="term" value="F:monooxygenase activity"/>
    <property type="evidence" value="ECO:0007669"/>
    <property type="project" value="UniProtKB-KW"/>
</dbReference>